<evidence type="ECO:0000313" key="3">
    <source>
        <dbReference type="Proteomes" id="UP001525968"/>
    </source>
</evidence>
<dbReference type="PIRSF" id="PIRSF017082">
    <property type="entry name" value="YflP"/>
    <property type="match status" value="1"/>
</dbReference>
<dbReference type="RefSeq" id="WP_261499944.1">
    <property type="nucleotide sequence ID" value="NZ_JAODYH010000004.1"/>
</dbReference>
<proteinExistence type="inferred from homology"/>
<evidence type="ECO:0000313" key="2">
    <source>
        <dbReference type="EMBL" id="MCT9810811.1"/>
    </source>
</evidence>
<gene>
    <name evidence="2" type="ORF">N0K08_09205</name>
</gene>
<dbReference type="EMBL" id="JAODYH010000004">
    <property type="protein sequence ID" value="MCT9810811.1"/>
    <property type="molecule type" value="Genomic_DNA"/>
</dbReference>
<dbReference type="InterPro" id="IPR042100">
    <property type="entry name" value="Bug_dom1"/>
</dbReference>
<dbReference type="Pfam" id="PF03401">
    <property type="entry name" value="TctC"/>
    <property type="match status" value="1"/>
</dbReference>
<keyword evidence="3" id="KW-1185">Reference proteome</keyword>
<reference evidence="2 3" key="1">
    <citation type="submission" date="2022-09" db="EMBL/GenBank/DDBJ databases">
        <title>Draft genome of isolate Be4.</title>
        <authorList>
            <person name="Sanchez-Castro I."/>
            <person name="Martinez-Rodriguez P."/>
            <person name="Descostes M."/>
            <person name="Merroun M."/>
        </authorList>
    </citation>
    <scope>NUCLEOTIDE SEQUENCE [LARGE SCALE GENOMIC DNA]</scope>
    <source>
        <strain evidence="2 3">Be4</strain>
    </source>
</reference>
<dbReference type="Gene3D" id="3.40.190.10">
    <property type="entry name" value="Periplasmic binding protein-like II"/>
    <property type="match status" value="1"/>
</dbReference>
<accession>A0ABT2PLS0</accession>
<dbReference type="SUPFAM" id="SSF53850">
    <property type="entry name" value="Periplasmic binding protein-like II"/>
    <property type="match status" value="1"/>
</dbReference>
<dbReference type="Gene3D" id="3.40.190.150">
    <property type="entry name" value="Bordetella uptake gene, domain 1"/>
    <property type="match status" value="1"/>
</dbReference>
<comment type="similarity">
    <text evidence="1">Belongs to the UPF0065 (bug) family.</text>
</comment>
<dbReference type="Proteomes" id="UP001525968">
    <property type="component" value="Unassembled WGS sequence"/>
</dbReference>
<dbReference type="PANTHER" id="PTHR42928">
    <property type="entry name" value="TRICARBOXYLATE-BINDING PROTEIN"/>
    <property type="match status" value="1"/>
</dbReference>
<dbReference type="InterPro" id="IPR005064">
    <property type="entry name" value="BUG"/>
</dbReference>
<evidence type="ECO:0000256" key="1">
    <source>
        <dbReference type="ARBA" id="ARBA00006987"/>
    </source>
</evidence>
<sequence length="358" mass="39010">MISRARLHDRWPRIALRFSYISFLLEVKPMFHRSAFLMAKASMAACVGALALTHFSVQAQDAYPTRPVAFVVPFASGNVVDLTARSFAKHMGDSLGQALVVENKPGAYASIGTTLVARAKPDGYTMMIGTNVTHSMNPQIMKSIRYDPIKDFEAVAVLGVNGNVLLVNKNSPFNSFADFIKYGKEHPGKLNHAASIGSSAHLAAELLKQEVKGLDYNLIPYNSGALEAILGGHVDFVITNIGTAIGQIQAGKVKVLAVTTKERFARLPNVPTVSESGVPGFEVLGWMGVFMPKGTPASVVKRINEEINKAQKNPELRKTMDGAEVILLERTPEQTAAYVKEEYERWGKVIRAANIKVD</sequence>
<name>A0ABT2PLS0_9BURK</name>
<protein>
    <submittedName>
        <fullName evidence="2">Tripartite tricarboxylate transporter substrate binding protein</fullName>
    </submittedName>
</protein>
<comment type="caution">
    <text evidence="2">The sequence shown here is derived from an EMBL/GenBank/DDBJ whole genome shotgun (WGS) entry which is preliminary data.</text>
</comment>
<dbReference type="PANTHER" id="PTHR42928:SF5">
    <property type="entry name" value="BLR1237 PROTEIN"/>
    <property type="match status" value="1"/>
</dbReference>
<dbReference type="CDD" id="cd07012">
    <property type="entry name" value="PBP2_Bug_TTT"/>
    <property type="match status" value="1"/>
</dbReference>
<organism evidence="2 3">
    <name type="scientific">Acidovorax bellezanensis</name>
    <dbReference type="NCBI Taxonomy" id="2976702"/>
    <lineage>
        <taxon>Bacteria</taxon>
        <taxon>Pseudomonadati</taxon>
        <taxon>Pseudomonadota</taxon>
        <taxon>Betaproteobacteria</taxon>
        <taxon>Burkholderiales</taxon>
        <taxon>Comamonadaceae</taxon>
        <taxon>Acidovorax</taxon>
    </lineage>
</organism>